<reference evidence="2" key="1">
    <citation type="submission" date="2022-08" db="EMBL/GenBank/DDBJ databases">
        <authorList>
            <person name="Deng Y."/>
            <person name="Han X.-F."/>
            <person name="Zhang Y.-Q."/>
        </authorList>
    </citation>
    <scope>NUCLEOTIDE SEQUENCE</scope>
    <source>
        <strain evidence="2">CPCC 203407</strain>
    </source>
</reference>
<evidence type="ECO:0000256" key="1">
    <source>
        <dbReference type="SAM" id="Phobius"/>
    </source>
</evidence>
<feature type="transmembrane region" description="Helical" evidence="1">
    <location>
        <begin position="75"/>
        <end position="96"/>
    </location>
</feature>
<gene>
    <name evidence="2" type="ORF">N1028_01785</name>
</gene>
<comment type="caution">
    <text evidence="2">The sequence shown here is derived from an EMBL/GenBank/DDBJ whole genome shotgun (WGS) entry which is preliminary data.</text>
</comment>
<sequence length="365" mass="40324">MDSHWLTAPPTEVAAAMATQRRSARPAWVPTRRQMLVHVTWSLMLWYCFIVFMANGIRVDGYGDNDTGPDDYRDLAIAVLVLAVWIGGALLLQRWAKRPPSPRARLAEWRQTLTALANGFEPRPRAGSPLPTLIAQPAGRASAYPRFVAQGDDRVEFGNLVIRTGLHGKPETRGYLAVTLPSALPHLYLDSLANGRSPGGLPTSVDRQQRLSLEGDFDRHFEAYAPGGYETDALYALTPDVMAALIDDASAFDVEIVDGRVIFSTPAAADYSDPAAWQRIEILLTGVALRLAKRAAAYRDDRVPHRYARPARIIGPDGRRLTHAYRSRGLWPILGRVGWILSLILLYAVPGIFAFAGFMSIIDDR</sequence>
<organism evidence="2 3">
    <name type="scientific">Herbiconiux oxytropis</name>
    <dbReference type="NCBI Taxonomy" id="2970915"/>
    <lineage>
        <taxon>Bacteria</taxon>
        <taxon>Bacillati</taxon>
        <taxon>Actinomycetota</taxon>
        <taxon>Actinomycetes</taxon>
        <taxon>Micrococcales</taxon>
        <taxon>Microbacteriaceae</taxon>
        <taxon>Herbiconiux</taxon>
    </lineage>
</organism>
<dbReference type="EMBL" id="JANLCK010000001">
    <property type="protein sequence ID" value="MCS5724619.1"/>
    <property type="molecule type" value="Genomic_DNA"/>
</dbReference>
<evidence type="ECO:0000313" key="2">
    <source>
        <dbReference type="EMBL" id="MCS5724619.1"/>
    </source>
</evidence>
<feature type="transmembrane region" description="Helical" evidence="1">
    <location>
        <begin position="35"/>
        <end position="55"/>
    </location>
</feature>
<accession>A0AA41XE99</accession>
<proteinExistence type="predicted"/>
<feature type="transmembrane region" description="Helical" evidence="1">
    <location>
        <begin position="337"/>
        <end position="362"/>
    </location>
</feature>
<protein>
    <recommendedName>
        <fullName evidence="4">DUF3137 domain-containing protein</fullName>
    </recommendedName>
</protein>
<name>A0AA41XE99_9MICO</name>
<keyword evidence="1" id="KW-1133">Transmembrane helix</keyword>
<dbReference type="Proteomes" id="UP001165587">
    <property type="component" value="Unassembled WGS sequence"/>
</dbReference>
<dbReference type="RefSeq" id="WP_259525046.1">
    <property type="nucleotide sequence ID" value="NZ_JANLCK010000001.1"/>
</dbReference>
<keyword evidence="3" id="KW-1185">Reference proteome</keyword>
<keyword evidence="1" id="KW-0812">Transmembrane</keyword>
<keyword evidence="1" id="KW-0472">Membrane</keyword>
<evidence type="ECO:0008006" key="4">
    <source>
        <dbReference type="Google" id="ProtNLM"/>
    </source>
</evidence>
<dbReference type="AlphaFoldDB" id="A0AA41XE99"/>
<evidence type="ECO:0000313" key="3">
    <source>
        <dbReference type="Proteomes" id="UP001165587"/>
    </source>
</evidence>